<sequence>MHKKLKYILLLLMCISVRSAFAQYNNPAGQRPRPLNMRDTVKKVKEVSDDELLDSLRKKEENKRDSVIFNSKFIRITNADLLNDSTQTFAIDTGITNFENYSVLLDPRNPRIHLGYTGVSQRSLLFEPYKNIGFDAGQHALDIYALAPEDIRYYNARVPLTTLSLFNGFGSTAEQIFKIQHTQNIKENWNVGFNLNFNGSRGFYSTQSILQQNVSDVNAAIYTWYESKGKRYNLLANIIYNNLKAPETGSILNDSVFTSSSNQLYFKNSAAVRLPNSYENWKERSFFIKQFYYIGRIDSLGKQKGKANSTVLPTQRVAHTFFVQSKTYNYRQTNQPDTYHVFPDYYYSVSKSNDSLNVTDIRNEFSYSFYLRSKAAKASKNELKLDLALVHDLYHYAQYVSDTTMNEYGLKYIHQERVQSQTFQDITLKGKLSYRLSDRIGLEGDVKQIAQGRDFGNYYYGAKLTLSGGKKAGRIILEAFSQNSSPPLIYNNWISNHYIFHNDFSNQKTTSASFNYINNPLELDIKAEYFLISNYLYFIAQPGGVDAHPAQLGSSINLLKVSIGKNLTWRKLHFDNYAVYQKTDYQSTLRTPELYTYSNLYYSTLLFNVLQSSVGVNVRYNTQYVAPSYAVGIGQFYNGPDVTFSSYPVAAVYFKATLQRTNLFLMYDYANQKLSSKGYYTVNRYPQQDALIKFGVSWTFYN</sequence>
<gene>
    <name evidence="2" type="ORF">SAMN05216464_105159</name>
</gene>
<keyword evidence="1" id="KW-0732">Signal</keyword>
<evidence type="ECO:0000256" key="1">
    <source>
        <dbReference type="SAM" id="SignalP"/>
    </source>
</evidence>
<evidence type="ECO:0000313" key="3">
    <source>
        <dbReference type="Proteomes" id="UP000199072"/>
    </source>
</evidence>
<feature type="chain" id="PRO_5011637660" evidence="1">
    <location>
        <begin position="23"/>
        <end position="702"/>
    </location>
</feature>
<keyword evidence="3" id="KW-1185">Reference proteome</keyword>
<organism evidence="2 3">
    <name type="scientific">Mucilaginibacter pineti</name>
    <dbReference type="NCBI Taxonomy" id="1391627"/>
    <lineage>
        <taxon>Bacteria</taxon>
        <taxon>Pseudomonadati</taxon>
        <taxon>Bacteroidota</taxon>
        <taxon>Sphingobacteriia</taxon>
        <taxon>Sphingobacteriales</taxon>
        <taxon>Sphingobacteriaceae</taxon>
        <taxon>Mucilaginibacter</taxon>
    </lineage>
</organism>
<dbReference type="AlphaFoldDB" id="A0A1G7BTM9"/>
<dbReference type="InterPro" id="IPR025631">
    <property type="entry name" value="Porin_10"/>
</dbReference>
<protein>
    <submittedName>
        <fullName evidence="2">Putative porin</fullName>
    </submittedName>
</protein>
<evidence type="ECO:0000313" key="2">
    <source>
        <dbReference type="EMBL" id="SDE30322.1"/>
    </source>
</evidence>
<dbReference type="RefSeq" id="WP_240315231.1">
    <property type="nucleotide sequence ID" value="NZ_FNAI01000005.1"/>
</dbReference>
<dbReference type="STRING" id="1391627.SAMN05216464_105159"/>
<name>A0A1G7BTM9_9SPHI</name>
<feature type="signal peptide" evidence="1">
    <location>
        <begin position="1"/>
        <end position="22"/>
    </location>
</feature>
<proteinExistence type="predicted"/>
<dbReference type="Pfam" id="PF14121">
    <property type="entry name" value="Porin_10"/>
    <property type="match status" value="1"/>
</dbReference>
<dbReference type="EMBL" id="FNAI01000005">
    <property type="protein sequence ID" value="SDE30322.1"/>
    <property type="molecule type" value="Genomic_DNA"/>
</dbReference>
<dbReference type="Proteomes" id="UP000199072">
    <property type="component" value="Unassembled WGS sequence"/>
</dbReference>
<accession>A0A1G7BTM9</accession>
<reference evidence="2 3" key="1">
    <citation type="submission" date="2016-10" db="EMBL/GenBank/DDBJ databases">
        <authorList>
            <person name="de Groot N.N."/>
        </authorList>
    </citation>
    <scope>NUCLEOTIDE SEQUENCE [LARGE SCALE GENOMIC DNA]</scope>
    <source>
        <strain evidence="2 3">47C3B</strain>
    </source>
</reference>